<dbReference type="GeneID" id="34527019"/>
<comment type="catalytic activity">
    <reaction evidence="9">
        <text>S-hexadecanoyl-L-cysteinyl-[protein] + H2O = L-cysteinyl-[protein] + hexadecanoate + H(+)</text>
        <dbReference type="Rhea" id="RHEA:19233"/>
        <dbReference type="Rhea" id="RHEA-COMP:10131"/>
        <dbReference type="Rhea" id="RHEA-COMP:11032"/>
        <dbReference type="ChEBI" id="CHEBI:7896"/>
        <dbReference type="ChEBI" id="CHEBI:15377"/>
        <dbReference type="ChEBI" id="CHEBI:15378"/>
        <dbReference type="ChEBI" id="CHEBI:29950"/>
        <dbReference type="ChEBI" id="CHEBI:74151"/>
        <dbReference type="EC" id="3.1.2.22"/>
    </reaction>
</comment>
<evidence type="ECO:0000256" key="9">
    <source>
        <dbReference type="ARBA" id="ARBA00047337"/>
    </source>
</evidence>
<dbReference type="AlphaFoldDB" id="J7R8U7"/>
<comment type="function">
    <text evidence="7">Hydrolyzes fatty acids from S-acylated cysteine residues in proteins with a strong preference for palmitoylated G-alpha proteins over other acyl substrates. Mediates the deacylation of G-alpha proteins such as GPA1 in vivo, but has weak or no activity toward palmitoylated Ras proteins. Has weak lysophospholipase activity in vitro; however such activity may not exist in vivo.</text>
</comment>
<dbReference type="Gene3D" id="3.40.50.1820">
    <property type="entry name" value="alpha/beta hydrolase"/>
    <property type="match status" value="1"/>
</dbReference>
<dbReference type="HOGENOM" id="CLU_049413_3_3_1"/>
<proteinExistence type="inferred from homology"/>
<dbReference type="STRING" id="1071383.J7R8U7"/>
<evidence type="ECO:0000256" key="3">
    <source>
        <dbReference type="ARBA" id="ARBA00014923"/>
    </source>
</evidence>
<keyword evidence="6" id="KW-0443">Lipid metabolism</keyword>
<evidence type="ECO:0000256" key="2">
    <source>
        <dbReference type="ARBA" id="ARBA00012423"/>
    </source>
</evidence>
<dbReference type="eggNOG" id="KOG2112">
    <property type="taxonomic scope" value="Eukaryota"/>
</dbReference>
<keyword evidence="5" id="KW-0378">Hydrolase</keyword>
<keyword evidence="4" id="KW-0719">Serine esterase</keyword>
<dbReference type="PANTHER" id="PTHR10655">
    <property type="entry name" value="LYSOPHOSPHOLIPASE-RELATED"/>
    <property type="match status" value="1"/>
</dbReference>
<evidence type="ECO:0000313" key="12">
    <source>
        <dbReference type="Proteomes" id="UP000006310"/>
    </source>
</evidence>
<keyword evidence="12" id="KW-1185">Reference proteome</keyword>
<dbReference type="InterPro" id="IPR003140">
    <property type="entry name" value="PLipase/COase/thioEstase"/>
</dbReference>
<dbReference type="PANTHER" id="PTHR10655:SF17">
    <property type="entry name" value="LYSOPHOSPHOLIPASE-LIKE PROTEIN 1"/>
    <property type="match status" value="1"/>
</dbReference>
<dbReference type="InterPro" id="IPR050565">
    <property type="entry name" value="LYPA1-2/EST-like"/>
</dbReference>
<evidence type="ECO:0000256" key="7">
    <source>
        <dbReference type="ARBA" id="ARBA00029392"/>
    </source>
</evidence>
<keyword evidence="6" id="KW-0276">Fatty acid metabolism</keyword>
<dbReference type="GO" id="GO:0008474">
    <property type="term" value="F:palmitoyl-(protein) hydrolase activity"/>
    <property type="evidence" value="ECO:0007669"/>
    <property type="project" value="UniProtKB-EC"/>
</dbReference>
<dbReference type="Pfam" id="PF02230">
    <property type="entry name" value="Abhydrolase_2"/>
    <property type="match status" value="1"/>
</dbReference>
<name>J7R8U7_HUIN7</name>
<evidence type="ECO:0000256" key="1">
    <source>
        <dbReference type="ARBA" id="ARBA00006499"/>
    </source>
</evidence>
<comment type="similarity">
    <text evidence="1">Belongs to the AB hydrolase superfamily. AB hydrolase 2 family.</text>
</comment>
<dbReference type="RefSeq" id="XP_022465541.1">
    <property type="nucleotide sequence ID" value="XM_022609112.1"/>
</dbReference>
<evidence type="ECO:0000256" key="8">
    <source>
        <dbReference type="ARBA" id="ARBA00031195"/>
    </source>
</evidence>
<accession>J7R8U7</accession>
<evidence type="ECO:0000256" key="6">
    <source>
        <dbReference type="ARBA" id="ARBA00022832"/>
    </source>
</evidence>
<evidence type="ECO:0000256" key="5">
    <source>
        <dbReference type="ARBA" id="ARBA00022801"/>
    </source>
</evidence>
<dbReference type="SUPFAM" id="SSF53474">
    <property type="entry name" value="alpha/beta-Hydrolases"/>
    <property type="match status" value="1"/>
</dbReference>
<dbReference type="OrthoDB" id="2418081at2759"/>
<dbReference type="Proteomes" id="UP000006310">
    <property type="component" value="Chromosome 7"/>
</dbReference>
<evidence type="ECO:0000259" key="10">
    <source>
        <dbReference type="Pfam" id="PF02230"/>
    </source>
</evidence>
<dbReference type="GO" id="GO:0005737">
    <property type="term" value="C:cytoplasm"/>
    <property type="evidence" value="ECO:0007669"/>
    <property type="project" value="TreeGrafter"/>
</dbReference>
<reference evidence="12" key="2">
    <citation type="submission" date="2012-08" db="EMBL/GenBank/DDBJ databases">
        <title>Genome sequence of Kazachstania naganishii.</title>
        <authorList>
            <person name="Gordon J.L."/>
            <person name="Armisen D."/>
            <person name="Proux-Wera E."/>
            <person name="OhEigeartaigh S.S."/>
            <person name="Byrne K.P."/>
            <person name="Wolfe K.H."/>
        </authorList>
    </citation>
    <scope>NUCLEOTIDE SEQUENCE [LARGE SCALE GENOMIC DNA]</scope>
    <source>
        <strain evidence="12">ATCC MYA-139 / BCRC 22969 / CBS 8797 / CCRC 22969 / KCTC 17520 / NBRC 10181 / NCYC 3082</strain>
    </source>
</reference>
<reference evidence="11 12" key="1">
    <citation type="journal article" date="2011" name="Proc. Natl. Acad. Sci. U.S.A.">
        <title>Evolutionary erosion of yeast sex chromosomes by mating-type switching accidents.</title>
        <authorList>
            <person name="Gordon J.L."/>
            <person name="Armisen D."/>
            <person name="Proux-Wera E."/>
            <person name="Oheigeartaigh S.S."/>
            <person name="Byrne K.P."/>
            <person name="Wolfe K.H."/>
        </authorList>
    </citation>
    <scope>NUCLEOTIDE SEQUENCE [LARGE SCALE GENOMIC DNA]</scope>
    <source>
        <strain evidence="12">ATCC MYA-139 / BCRC 22969 / CBS 8797 / CCRC 22969 / KCTC 17520 / NBRC 10181 / NCYC 3082</strain>
    </source>
</reference>
<dbReference type="EC" id="3.1.2.22" evidence="2"/>
<dbReference type="GO" id="GO:0052689">
    <property type="term" value="F:carboxylic ester hydrolase activity"/>
    <property type="evidence" value="ECO:0007669"/>
    <property type="project" value="UniProtKB-KW"/>
</dbReference>
<dbReference type="KEGG" id="kng:KNAG_0G02370"/>
<protein>
    <recommendedName>
        <fullName evidence="3">Acyl-protein thioesterase 1</fullName>
        <ecNumber evidence="2">3.1.2.22</ecNumber>
    </recommendedName>
    <alternativeName>
        <fullName evidence="8">Palmitoyl-protein hydrolase</fullName>
    </alternativeName>
</protein>
<dbReference type="GO" id="GO:0006631">
    <property type="term" value="P:fatty acid metabolic process"/>
    <property type="evidence" value="ECO:0007669"/>
    <property type="project" value="UniProtKB-KW"/>
</dbReference>
<organism evidence="11 12">
    <name type="scientific">Huiozyma naganishii (strain ATCC MYA-139 / BCRC 22969 / CBS 8797 / KCTC 17520 / NBRC 10181 / NCYC 3082 / Yp74L-3)</name>
    <name type="common">Yeast</name>
    <name type="synonym">Kazachstania naganishii</name>
    <dbReference type="NCBI Taxonomy" id="1071383"/>
    <lineage>
        <taxon>Eukaryota</taxon>
        <taxon>Fungi</taxon>
        <taxon>Dikarya</taxon>
        <taxon>Ascomycota</taxon>
        <taxon>Saccharomycotina</taxon>
        <taxon>Saccharomycetes</taxon>
        <taxon>Saccharomycetales</taxon>
        <taxon>Saccharomycetaceae</taxon>
        <taxon>Huiozyma</taxon>
    </lineage>
</organism>
<evidence type="ECO:0000256" key="4">
    <source>
        <dbReference type="ARBA" id="ARBA00022487"/>
    </source>
</evidence>
<sequence length="230" mass="25421">MSQLIRYGSKVKPATHTLIFMHGLGDTGEGWGFLATQLREMPEFQSMDFVFPTAPITPITANGGVPMTGWFDLLEWDPEMKKFDVAGFQKTLLTLVPKYIQKELNNGIPASNIILGGFSQGAAIALGAAACLSKKIGGFISLSGFVSPAEKELWDKLPSNDLNKTTPIFHGHGESDPVVSLKKGQEARDFMVNRLGFQNYELHTYKGLEHSMSPNELTDLVQFIKRLFQL</sequence>
<evidence type="ECO:0000313" key="11">
    <source>
        <dbReference type="EMBL" id="CCK71295.1"/>
    </source>
</evidence>
<gene>
    <name evidence="11" type="primary">KNAG0G02370</name>
    <name evidence="11" type="ordered locus">KNAG_0G02370</name>
</gene>
<dbReference type="InterPro" id="IPR029058">
    <property type="entry name" value="AB_hydrolase_fold"/>
</dbReference>
<dbReference type="OMA" id="WYDILAM"/>
<feature type="domain" description="Phospholipase/carboxylesterase/thioesterase" evidence="10">
    <location>
        <begin position="9"/>
        <end position="226"/>
    </location>
</feature>
<dbReference type="EMBL" id="HE978320">
    <property type="protein sequence ID" value="CCK71295.1"/>
    <property type="molecule type" value="Genomic_DNA"/>
</dbReference>